<feature type="compositionally biased region" description="Pro residues" evidence="1">
    <location>
        <begin position="318"/>
        <end position="329"/>
    </location>
</feature>
<feature type="compositionally biased region" description="Polar residues" evidence="1">
    <location>
        <begin position="34"/>
        <end position="56"/>
    </location>
</feature>
<evidence type="ECO:0000313" key="2">
    <source>
        <dbReference type="EMBL" id="QHT36903.1"/>
    </source>
</evidence>
<feature type="region of interest" description="Disordered" evidence="1">
    <location>
        <begin position="13"/>
        <end position="117"/>
    </location>
</feature>
<proteinExistence type="predicted"/>
<sequence length="402" mass="43709">MSDLNLNFDTGAKSISVLGGDSSGPLNLGFKPDSSANATSPVKTVDISSPKLSVSDPNGMGMLIGKPGSDVMSPKSETSTKPEKSEPSVKEDFSFFKPSEPEKPAAPGGSSAPSVDPNEAIFMNKEQTEMAGYKPIHRLSPQEIKNEKIDLLYKFKKLEGQGIRTTMNYNMNSHLEDMRNEYIKLKKQREVDNSVKFQRKMLMACVTGLEFMNNRFDPFSVKLDGWSESVNENLNDYDEIFEELGDKYGGAGEMAPEIRLLFTLAGSAFMFHLSNTMFKSSIPGMDDVLRQNPELMKQFAQAAVGSMNGGPSMGAPPAMAPPQAPPQAVPNPLSMMMGMGGPKPQVNRTVSPARSDMDGPDGIDELITKMNLEPNKIPDLDTLSLMSGDTDKKSSKGITLNL</sequence>
<dbReference type="Pfam" id="PF19071">
    <property type="entry name" value="DUF5767"/>
    <property type="match status" value="1"/>
</dbReference>
<feature type="region of interest" description="Disordered" evidence="1">
    <location>
        <begin position="383"/>
        <end position="402"/>
    </location>
</feature>
<dbReference type="EMBL" id="MN738786">
    <property type="protein sequence ID" value="QHT36903.1"/>
    <property type="molecule type" value="Genomic_DNA"/>
</dbReference>
<feature type="region of interest" description="Disordered" evidence="1">
    <location>
        <begin position="309"/>
        <end position="329"/>
    </location>
</feature>
<reference evidence="2" key="1">
    <citation type="journal article" date="2020" name="Nature">
        <title>Giant virus diversity and host interactions through global metagenomics.</title>
        <authorList>
            <person name="Schulz F."/>
            <person name="Roux S."/>
            <person name="Paez-Espino D."/>
            <person name="Jungbluth S."/>
            <person name="Walsh D.A."/>
            <person name="Denef V.J."/>
            <person name="McMahon K.D."/>
            <person name="Konstantinidis K.T."/>
            <person name="Eloe-Fadrosh E.A."/>
            <person name="Kyrpides N.C."/>
            <person name="Woyke T."/>
        </authorList>
    </citation>
    <scope>NUCLEOTIDE SEQUENCE</scope>
    <source>
        <strain evidence="2">GVMAG-S-ERX555967-130</strain>
    </source>
</reference>
<evidence type="ECO:0000256" key="1">
    <source>
        <dbReference type="SAM" id="MobiDB-lite"/>
    </source>
</evidence>
<accession>A0A6C0F8F4</accession>
<dbReference type="AlphaFoldDB" id="A0A6C0F8F4"/>
<name>A0A6C0F8F4_9ZZZZ</name>
<dbReference type="InterPro" id="IPR043910">
    <property type="entry name" value="DUF5767"/>
</dbReference>
<protein>
    <submittedName>
        <fullName evidence="2">Uncharacterized protein</fullName>
    </submittedName>
</protein>
<feature type="compositionally biased region" description="Basic and acidic residues" evidence="1">
    <location>
        <begin position="78"/>
        <end position="103"/>
    </location>
</feature>
<organism evidence="2">
    <name type="scientific">viral metagenome</name>
    <dbReference type="NCBI Taxonomy" id="1070528"/>
    <lineage>
        <taxon>unclassified sequences</taxon>
        <taxon>metagenomes</taxon>
        <taxon>organismal metagenomes</taxon>
    </lineage>
</organism>